<dbReference type="EMBL" id="CP059274">
    <property type="protein sequence ID" value="QLQ82351.1"/>
    <property type="molecule type" value="Genomic_DNA"/>
</dbReference>
<evidence type="ECO:0000259" key="4">
    <source>
        <dbReference type="Pfam" id="PF20778"/>
    </source>
</evidence>
<keyword evidence="6" id="KW-1185">Reference proteome</keyword>
<dbReference type="InterPro" id="IPR032741">
    <property type="entry name" value="Sls1_KH-1"/>
</dbReference>
<dbReference type="InterPro" id="IPR048400">
    <property type="entry name" value="SLS1_N"/>
</dbReference>
<evidence type="ECO:0000313" key="5">
    <source>
        <dbReference type="EMBL" id="QLQ82351.1"/>
    </source>
</evidence>
<organism evidence="5 6">
    <name type="scientific">Torulaspora globosa</name>
    <dbReference type="NCBI Taxonomy" id="48254"/>
    <lineage>
        <taxon>Eukaryota</taxon>
        <taxon>Fungi</taxon>
        <taxon>Dikarya</taxon>
        <taxon>Ascomycota</taxon>
        <taxon>Saccharomycotina</taxon>
        <taxon>Saccharomycetes</taxon>
        <taxon>Saccharomycetales</taxon>
        <taxon>Saccharomycetaceae</taxon>
        <taxon>Torulaspora</taxon>
    </lineage>
</organism>
<dbReference type="Pfam" id="PF14611">
    <property type="entry name" value="KH_SLS1_1"/>
    <property type="match status" value="1"/>
</dbReference>
<evidence type="ECO:0000259" key="3">
    <source>
        <dbReference type="Pfam" id="PF20777"/>
    </source>
</evidence>
<reference evidence="5 6" key="1">
    <citation type="submission" date="2020-06" db="EMBL/GenBank/DDBJ databases">
        <title>The yeast mating-type switching endonuclease HO is a domesticated member of an unorthodox homing genetic element family.</title>
        <authorList>
            <person name="Coughlan A.Y."/>
            <person name="Lombardi L."/>
            <person name="Braun-Galleani S."/>
            <person name="Martos A.R."/>
            <person name="Galeote V."/>
            <person name="Bigey F."/>
            <person name="Dequin S."/>
            <person name="Byrne K.P."/>
            <person name="Wolfe K.H."/>
        </authorList>
    </citation>
    <scope>NUCLEOTIDE SEQUENCE [LARGE SCALE GENOMIC DNA]</scope>
    <source>
        <strain evidence="5 6">CBS2947</strain>
    </source>
</reference>
<evidence type="ECO:0000313" key="6">
    <source>
        <dbReference type="Proteomes" id="UP000510647"/>
    </source>
</evidence>
<feature type="domain" description="SLS1 N-terminal" evidence="2">
    <location>
        <begin position="149"/>
        <end position="224"/>
    </location>
</feature>
<dbReference type="Proteomes" id="UP000510647">
    <property type="component" value="Chromosome 8"/>
</dbReference>
<accession>A0A7H9HY62</accession>
<dbReference type="InterPro" id="IPR048401">
    <property type="entry name" value="SLS1_C"/>
</dbReference>
<feature type="domain" description="SLS1 second KH" evidence="3">
    <location>
        <begin position="323"/>
        <end position="375"/>
    </location>
</feature>
<dbReference type="AlphaFoldDB" id="A0A7H9HY62"/>
<protein>
    <submittedName>
        <fullName evidence="5">Uncharacterized protein</fullName>
    </submittedName>
</protein>
<dbReference type="InterPro" id="IPR048748">
    <property type="entry name" value="SLS1_KH2"/>
</dbReference>
<name>A0A7H9HY62_9SACH</name>
<evidence type="ECO:0000259" key="2">
    <source>
        <dbReference type="Pfam" id="PF20776"/>
    </source>
</evidence>
<dbReference type="Pfam" id="PF20777">
    <property type="entry name" value="KH_SLS1_2"/>
    <property type="match status" value="1"/>
</dbReference>
<feature type="domain" description="SLS1 C-terminal" evidence="4">
    <location>
        <begin position="406"/>
        <end position="727"/>
    </location>
</feature>
<gene>
    <name evidence="5" type="ORF">HG537_0H01120</name>
</gene>
<evidence type="ECO:0000259" key="1">
    <source>
        <dbReference type="Pfam" id="PF14611"/>
    </source>
</evidence>
<feature type="domain" description="SLS1 first KH" evidence="1">
    <location>
        <begin position="239"/>
        <end position="301"/>
    </location>
</feature>
<dbReference type="GO" id="GO:0005743">
    <property type="term" value="C:mitochondrial inner membrane"/>
    <property type="evidence" value="ECO:0007669"/>
    <property type="project" value="InterPro"/>
</dbReference>
<dbReference type="OrthoDB" id="5392646at2759"/>
<sequence length="729" mass="84005">MVVPRVCSQVVLRKTVQFVANTRLFYSTIPKDVNESSEETGLKSGIDSEIVSDHYPLGESAFAKTRGKKRKPAKANIVVLDPRQAGLLRKRRTPDYFRRRNEQEKLSVLEGVELGILSKNGSKSMPRVRSNEIFNKIESQRNKLLVFKSSVSKEQAVRSIRYQEPMQKIVSKRRFEQLEQLLDSAYTLPQLRAYTKEYYGAANSRMTKKDIIHQIMAKYWKCVINDQMNESEDLITERIIDINTRDMYLLLLTNNGKILNNFARIGATLAVAIDENILIVRATRSIIKYVEVSLNRILSNVNTEVLPVKDIIQNHTARMAHPNKNEQELVAMVQRESAAYFEKRVTEPNEKDGEYNISAFGAKRISKAKKLLLWAVDYRPELIEKVELVSKDSEESFRKFPFTNIESLDWINRNKDWYRLQQPISKNSSKEDSISHLSALLTDEKMDQWYDYLVGINQHNKPSNLMKLSTARESQKVFSLTLGQILTSMNGSSERSSTMFEPKVAQVASKLLELPPYDQSTTKDELFTVDQHEYYVQLKFMPDLSTISASDTNAPPLELWFELDDYDSAITSTARCILQQEQRALLLQTPHLPNDYRINVDTMAELIEPFEESQERWLEDQLGIKQFIQDSQLTFNTRKKLVIPNSVDVNLPIADANGATRKCNVTYDYVNACYHRVLRLIYKDRYMVQFSDVKAGSLGGRYTQVDFIGGEQLSRDDFKQFLKDVAQSF</sequence>
<proteinExistence type="predicted"/>
<dbReference type="Pfam" id="PF20776">
    <property type="entry name" value="SLS1_N"/>
    <property type="match status" value="1"/>
</dbReference>
<dbReference type="Pfam" id="PF20778">
    <property type="entry name" value="SLS1_C"/>
    <property type="match status" value="1"/>
</dbReference>